<accession>A0A6J6UJQ3</accession>
<evidence type="ECO:0000313" key="2">
    <source>
        <dbReference type="EMBL" id="CAB4759465.1"/>
    </source>
</evidence>
<organism evidence="2">
    <name type="scientific">freshwater metagenome</name>
    <dbReference type="NCBI Taxonomy" id="449393"/>
    <lineage>
        <taxon>unclassified sequences</taxon>
        <taxon>metagenomes</taxon>
        <taxon>ecological metagenomes</taxon>
    </lineage>
</organism>
<name>A0A6J6UJQ3_9ZZZZ</name>
<evidence type="ECO:0000256" key="1">
    <source>
        <dbReference type="SAM" id="MobiDB-lite"/>
    </source>
</evidence>
<reference evidence="2" key="1">
    <citation type="submission" date="2020-05" db="EMBL/GenBank/DDBJ databases">
        <authorList>
            <person name="Chiriac C."/>
            <person name="Salcher M."/>
            <person name="Ghai R."/>
            <person name="Kavagutti S V."/>
        </authorList>
    </citation>
    <scope>NUCLEOTIDE SEQUENCE</scope>
</reference>
<protein>
    <submittedName>
        <fullName evidence="2">Unannotated protein</fullName>
    </submittedName>
</protein>
<proteinExistence type="predicted"/>
<dbReference type="EMBL" id="CAEZYZ010000228">
    <property type="protein sequence ID" value="CAB4759465.1"/>
    <property type="molecule type" value="Genomic_DNA"/>
</dbReference>
<sequence>MPSFWDANIQQASNHTVSGVLRRSNNVPAVTAVRAPHDAHVYPPSATAHPPAFAHRGHTNPCGQRSQSK</sequence>
<feature type="region of interest" description="Disordered" evidence="1">
    <location>
        <begin position="40"/>
        <end position="69"/>
    </location>
</feature>
<gene>
    <name evidence="2" type="ORF">UFOPK2810_01266</name>
</gene>
<dbReference type="AlphaFoldDB" id="A0A6J6UJQ3"/>